<accession>A0A7W6BPM5</accession>
<reference evidence="3 4" key="1">
    <citation type="submission" date="2020-08" db="EMBL/GenBank/DDBJ databases">
        <title>Genomic Encyclopedia of Type Strains, Phase IV (KMG-IV): sequencing the most valuable type-strain genomes for metagenomic binning, comparative biology and taxonomic classification.</title>
        <authorList>
            <person name="Goeker M."/>
        </authorList>
    </citation>
    <scope>NUCLEOTIDE SEQUENCE [LARGE SCALE GENOMIC DNA]</scope>
    <source>
        <strain evidence="3 4">DSM 25024</strain>
    </source>
</reference>
<dbReference type="AlphaFoldDB" id="A0A7W6BPM5"/>
<feature type="region of interest" description="Disordered" evidence="1">
    <location>
        <begin position="68"/>
        <end position="95"/>
    </location>
</feature>
<keyword evidence="2" id="KW-0732">Signal</keyword>
<evidence type="ECO:0008006" key="5">
    <source>
        <dbReference type="Google" id="ProtNLM"/>
    </source>
</evidence>
<evidence type="ECO:0000313" key="3">
    <source>
        <dbReference type="EMBL" id="MBB3935781.1"/>
    </source>
</evidence>
<dbReference type="Proteomes" id="UP000531216">
    <property type="component" value="Unassembled WGS sequence"/>
</dbReference>
<evidence type="ECO:0000256" key="1">
    <source>
        <dbReference type="SAM" id="MobiDB-lite"/>
    </source>
</evidence>
<dbReference type="RefSeq" id="WP_090960990.1">
    <property type="nucleotide sequence ID" value="NZ_FOOA01000003.1"/>
</dbReference>
<gene>
    <name evidence="3" type="ORF">GGR05_001925</name>
</gene>
<dbReference type="EMBL" id="JACIDO010000003">
    <property type="protein sequence ID" value="MBB3935781.1"/>
    <property type="molecule type" value="Genomic_DNA"/>
</dbReference>
<comment type="caution">
    <text evidence="3">The sequence shown here is derived from an EMBL/GenBank/DDBJ whole genome shotgun (WGS) entry which is preliminary data.</text>
</comment>
<organism evidence="3 4">
    <name type="scientific">Aureimonas phyllosphaerae</name>
    <dbReference type="NCBI Taxonomy" id="1166078"/>
    <lineage>
        <taxon>Bacteria</taxon>
        <taxon>Pseudomonadati</taxon>
        <taxon>Pseudomonadota</taxon>
        <taxon>Alphaproteobacteria</taxon>
        <taxon>Hyphomicrobiales</taxon>
        <taxon>Aurantimonadaceae</taxon>
        <taxon>Aureimonas</taxon>
    </lineage>
</organism>
<feature type="signal peptide" evidence="2">
    <location>
        <begin position="1"/>
        <end position="21"/>
    </location>
</feature>
<dbReference type="OrthoDB" id="7909115at2"/>
<sequence>MKTTLILSALALTLTALPVAAQDLVLPSGPPRNAAEQRLQDRVDAQIQINRERGFYSPGEIRRQERYERRQRAERRWEREERRRWEREERRRDRW</sequence>
<evidence type="ECO:0000313" key="4">
    <source>
        <dbReference type="Proteomes" id="UP000531216"/>
    </source>
</evidence>
<evidence type="ECO:0000256" key="2">
    <source>
        <dbReference type="SAM" id="SignalP"/>
    </source>
</evidence>
<feature type="chain" id="PRO_5031473575" description="DUF4148 domain-containing protein" evidence="2">
    <location>
        <begin position="22"/>
        <end position="95"/>
    </location>
</feature>
<name>A0A7W6BPM5_9HYPH</name>
<protein>
    <recommendedName>
        <fullName evidence="5">DUF4148 domain-containing protein</fullName>
    </recommendedName>
</protein>
<keyword evidence="4" id="KW-1185">Reference proteome</keyword>
<proteinExistence type="predicted"/>